<organism evidence="2">
    <name type="scientific">Guillardia theta</name>
    <name type="common">Cryptophyte</name>
    <name type="synonym">Cryptomonas phi</name>
    <dbReference type="NCBI Taxonomy" id="55529"/>
    <lineage>
        <taxon>Eukaryota</taxon>
        <taxon>Cryptophyceae</taxon>
        <taxon>Pyrenomonadales</taxon>
        <taxon>Geminigeraceae</taxon>
        <taxon>Guillardia</taxon>
    </lineage>
</organism>
<evidence type="ECO:0000313" key="2">
    <source>
        <dbReference type="EMBL" id="CAE2288789.1"/>
    </source>
</evidence>
<dbReference type="Gene3D" id="3.90.228.10">
    <property type="match status" value="1"/>
</dbReference>
<dbReference type="EMBL" id="HBKN01013736">
    <property type="protein sequence ID" value="CAE2288789.1"/>
    <property type="molecule type" value="Transcribed_RNA"/>
</dbReference>
<gene>
    <name evidence="2" type="ORF">GTHE00462_LOCUS10703</name>
</gene>
<feature type="domain" description="PARP catalytic" evidence="1">
    <location>
        <begin position="194"/>
        <end position="406"/>
    </location>
</feature>
<dbReference type="GO" id="GO:1990404">
    <property type="term" value="F:NAD+-protein mono-ADP-ribosyltransferase activity"/>
    <property type="evidence" value="ECO:0007669"/>
    <property type="project" value="TreeGrafter"/>
</dbReference>
<dbReference type="InterPro" id="IPR012317">
    <property type="entry name" value="Poly(ADP-ribose)pol_cat_dom"/>
</dbReference>
<reference evidence="2" key="1">
    <citation type="submission" date="2021-01" db="EMBL/GenBank/DDBJ databases">
        <authorList>
            <person name="Corre E."/>
            <person name="Pelletier E."/>
            <person name="Niang G."/>
            <person name="Scheremetjew M."/>
            <person name="Finn R."/>
            <person name="Kale V."/>
            <person name="Holt S."/>
            <person name="Cochrane G."/>
            <person name="Meng A."/>
            <person name="Brown T."/>
            <person name="Cohen L."/>
        </authorList>
    </citation>
    <scope>NUCLEOTIDE SEQUENCE</scope>
    <source>
        <strain evidence="2">CCMP 2712</strain>
    </source>
</reference>
<dbReference type="Pfam" id="PF00644">
    <property type="entry name" value="PARP"/>
    <property type="match status" value="1"/>
</dbReference>
<protein>
    <recommendedName>
        <fullName evidence="1">PARP catalytic domain-containing protein</fullName>
    </recommendedName>
</protein>
<proteinExistence type="predicted"/>
<dbReference type="GO" id="GO:0003950">
    <property type="term" value="F:NAD+ poly-ADP-ribosyltransferase activity"/>
    <property type="evidence" value="ECO:0007669"/>
    <property type="project" value="InterPro"/>
</dbReference>
<dbReference type="GO" id="GO:0005634">
    <property type="term" value="C:nucleus"/>
    <property type="evidence" value="ECO:0007669"/>
    <property type="project" value="TreeGrafter"/>
</dbReference>
<dbReference type="SUPFAM" id="SSF56399">
    <property type="entry name" value="ADP-ribosylation"/>
    <property type="match status" value="1"/>
</dbReference>
<dbReference type="Gene3D" id="6.20.320.10">
    <property type="match status" value="1"/>
</dbReference>
<accession>A0A7S4KBE2</accession>
<dbReference type="InterPro" id="IPR051712">
    <property type="entry name" value="ARTD-AVP"/>
</dbReference>
<name>A0A7S4KBE2_GUITH</name>
<dbReference type="PANTHER" id="PTHR45740">
    <property type="entry name" value="POLY [ADP-RIBOSE] POLYMERASE"/>
    <property type="match status" value="1"/>
</dbReference>
<sequence length="410" mass="45707">MEPAGPTMMMAAASSSRIRKCNYSNCSKSVFIDPTTGIEHDFCGRTHARLALEAEGYSLEPPHGQCHICQLEGCNNPVYYDEREDRVHDFCCLDHAHAAQEWGQWPESNRSCQGHGDPSNRCALPGCSAPRYVDHRTGQVHDFCGRTHAKQAAARGLLSATEAGVPFHWVDRVFSGRDGQPKYTISMLTNHHERYQGIKEQFLSSWTHAGPKPRVLRIFQVRNPQEIYERYLRYRDFLDRNGGAHERRRFHGTSMAPDCMFGHDINCAPCMNPNCAVCTICETSFDLRHAGNATMGGGAARMALRYGNGLYFSRVSSKSNDYASGSERNGVKIIFLCKICLGNSYLAQQELIPSNQVDSLIRCRAGDATFDSITGLTVAKGGKLNYEENVIYCNEAAIPSYLVVYKVPDP</sequence>
<dbReference type="AlphaFoldDB" id="A0A7S4KBE2"/>
<evidence type="ECO:0000259" key="1">
    <source>
        <dbReference type="Pfam" id="PF00644"/>
    </source>
</evidence>
<dbReference type="PANTHER" id="PTHR45740:SF2">
    <property type="entry name" value="POLY [ADP-RIBOSE] POLYMERASE"/>
    <property type="match status" value="1"/>
</dbReference>